<accession>A0A6J8AW63</accession>
<proteinExistence type="predicted"/>
<dbReference type="EMBL" id="CACVKT020002097">
    <property type="protein sequence ID" value="CAC5375080.1"/>
    <property type="molecule type" value="Genomic_DNA"/>
</dbReference>
<reference evidence="2 3" key="1">
    <citation type="submission" date="2020-06" db="EMBL/GenBank/DDBJ databases">
        <authorList>
            <person name="Li R."/>
            <person name="Bekaert M."/>
        </authorList>
    </citation>
    <scope>NUCLEOTIDE SEQUENCE [LARGE SCALE GENOMIC DNA]</scope>
    <source>
        <strain evidence="3">wild</strain>
    </source>
</reference>
<name>A0A6J8AW63_MYTCO</name>
<dbReference type="PANTHER" id="PTHR34098">
    <property type="entry name" value="F-BOX ONLY PROTEIN 47"/>
    <property type="match status" value="1"/>
</dbReference>
<gene>
    <name evidence="2" type="ORF">MCOR_12233</name>
</gene>
<dbReference type="Pfam" id="PF24467">
    <property type="entry name" value="ARM_FBXO47"/>
    <property type="match status" value="1"/>
</dbReference>
<dbReference type="Proteomes" id="UP000507470">
    <property type="component" value="Unassembled WGS sequence"/>
</dbReference>
<dbReference type="InterPro" id="IPR038946">
    <property type="entry name" value="FBXO47"/>
</dbReference>
<protein>
    <submittedName>
        <fullName evidence="2">FBXO47</fullName>
    </submittedName>
</protein>
<evidence type="ECO:0000313" key="2">
    <source>
        <dbReference type="EMBL" id="CAC5375080.1"/>
    </source>
</evidence>
<evidence type="ECO:0000259" key="1">
    <source>
        <dbReference type="Pfam" id="PF24467"/>
    </source>
</evidence>
<evidence type="ECO:0000313" key="3">
    <source>
        <dbReference type="Proteomes" id="UP000507470"/>
    </source>
</evidence>
<sequence>MNLDTIRNMDIKKFLPCKKLRRSNRLEGKDKMSPEIKKDTRLSSVTSPDAKVCTKSAALGYFDLLPLELKFYILRYMTVEDISLLALGSKAMRNLVEGFRVLSPSLTNKVIQQLHASIHPLPTEKLGDFLRTFNRQGLLVKRTTCLYATRERLKIVNEYLTRMMCGNACKCEKMSRCISLTCFGKFLHTVIAGWDDSECVRTFDILNSHTAVNKNVKMIVNSKPGLHSRCEYEIRCYFRRIFLDHCQSINERAFWLTRILKPWPMVHQSRLLYILYGPTLEEEILWYELCENTPIDSEQSAKHFGELANALQILHCHPKEWSEDNIISVLDELTSSPDEWLAENVAHLLILCGDVITSKMLISKAINGRIMELSSITTSFCVVCVKNSFSLSYVMTMIQNILDAMDSGKKRLQFFNSVMDMFRELILDMHEFSDPEDTHGNDMYYMVTALAEFTKKIIQLAYKNSITL</sequence>
<dbReference type="PANTHER" id="PTHR34098:SF1">
    <property type="entry name" value="F-BOX ONLY PROTEIN 47"/>
    <property type="match status" value="1"/>
</dbReference>
<dbReference type="AlphaFoldDB" id="A0A6J8AW63"/>
<dbReference type="CDD" id="cd22112">
    <property type="entry name" value="F-box_FBXO47"/>
    <property type="match status" value="1"/>
</dbReference>
<organism evidence="2 3">
    <name type="scientific">Mytilus coruscus</name>
    <name type="common">Sea mussel</name>
    <dbReference type="NCBI Taxonomy" id="42192"/>
    <lineage>
        <taxon>Eukaryota</taxon>
        <taxon>Metazoa</taxon>
        <taxon>Spiralia</taxon>
        <taxon>Lophotrochozoa</taxon>
        <taxon>Mollusca</taxon>
        <taxon>Bivalvia</taxon>
        <taxon>Autobranchia</taxon>
        <taxon>Pteriomorphia</taxon>
        <taxon>Mytilida</taxon>
        <taxon>Mytiloidea</taxon>
        <taxon>Mytilidae</taxon>
        <taxon>Mytilinae</taxon>
        <taxon>Mytilus</taxon>
    </lineage>
</organism>
<feature type="domain" description="FBXO47 ARM repeats region" evidence="1">
    <location>
        <begin position="211"/>
        <end position="429"/>
    </location>
</feature>
<keyword evidence="3" id="KW-1185">Reference proteome</keyword>
<dbReference type="InterPro" id="IPR056622">
    <property type="entry name" value="ARM_FBXO47"/>
</dbReference>
<dbReference type="OrthoDB" id="9858120at2759"/>